<protein>
    <submittedName>
        <fullName evidence="1">HEAT repeat domain-containing protein</fullName>
    </submittedName>
</protein>
<sequence>MGYRQLKQKVLDLMGQADQQAAMRAIAALPARRVINPLFGLLHHGDPQVRWRAVTAMGVVTARLADHDTEGARVIMRRLMWHLNDESGGIGWGAPEAMGEIMARSERLAGEYARILISYLNPHGNHLEHEGLQAGVLWAVARLGHTRPALVQEAAAFLRPFLSSPDNRLRALAVLAGGAMGDPQTKAACQALATDATPVTLYWDDDLLQTTVGALAAERPA</sequence>
<keyword evidence="2" id="KW-1185">Reference proteome</keyword>
<dbReference type="RefSeq" id="WP_246906889.1">
    <property type="nucleotide sequence ID" value="NZ_JALJRB010000009.1"/>
</dbReference>
<dbReference type="NCBIfam" id="NF045662">
    <property type="entry name" value="DVU0298_fam"/>
    <property type="match status" value="1"/>
</dbReference>
<evidence type="ECO:0000313" key="1">
    <source>
        <dbReference type="EMBL" id="MCJ8500964.1"/>
    </source>
</evidence>
<dbReference type="InterPro" id="IPR011989">
    <property type="entry name" value="ARM-like"/>
</dbReference>
<organism evidence="1 2">
    <name type="scientific">Desulfatitalea alkaliphila</name>
    <dbReference type="NCBI Taxonomy" id="2929485"/>
    <lineage>
        <taxon>Bacteria</taxon>
        <taxon>Pseudomonadati</taxon>
        <taxon>Thermodesulfobacteriota</taxon>
        <taxon>Desulfobacteria</taxon>
        <taxon>Desulfobacterales</taxon>
        <taxon>Desulfosarcinaceae</taxon>
        <taxon>Desulfatitalea</taxon>
    </lineage>
</organism>
<dbReference type="InterPro" id="IPR016024">
    <property type="entry name" value="ARM-type_fold"/>
</dbReference>
<dbReference type="InterPro" id="IPR054701">
    <property type="entry name" value="DVU0298-like"/>
</dbReference>
<dbReference type="Proteomes" id="UP001165427">
    <property type="component" value="Unassembled WGS sequence"/>
</dbReference>
<dbReference type="AlphaFoldDB" id="A0AA41R2M5"/>
<comment type="caution">
    <text evidence="1">The sequence shown here is derived from an EMBL/GenBank/DDBJ whole genome shotgun (WGS) entry which is preliminary data.</text>
</comment>
<gene>
    <name evidence="1" type="ORF">MRX98_10305</name>
</gene>
<name>A0AA41R2M5_9BACT</name>
<evidence type="ECO:0000313" key="2">
    <source>
        <dbReference type="Proteomes" id="UP001165427"/>
    </source>
</evidence>
<dbReference type="EMBL" id="JALJRB010000009">
    <property type="protein sequence ID" value="MCJ8500964.1"/>
    <property type="molecule type" value="Genomic_DNA"/>
</dbReference>
<proteinExistence type="predicted"/>
<dbReference type="Gene3D" id="1.25.10.10">
    <property type="entry name" value="Leucine-rich Repeat Variant"/>
    <property type="match status" value="1"/>
</dbReference>
<reference evidence="1" key="1">
    <citation type="submission" date="2022-04" db="EMBL/GenBank/DDBJ databases">
        <title>Desulfatitalea alkaliphila sp. nov., a novel anaerobic sulfate-reducing bacterium isolated from terrestrial mud volcano, Taman Peninsula, Russia.</title>
        <authorList>
            <person name="Khomyakova M.A."/>
            <person name="Merkel A.Y."/>
            <person name="Slobodkin A.I."/>
        </authorList>
    </citation>
    <scope>NUCLEOTIDE SEQUENCE</scope>
    <source>
        <strain evidence="1">M08but</strain>
    </source>
</reference>
<accession>A0AA41R2M5</accession>
<dbReference type="SUPFAM" id="SSF48371">
    <property type="entry name" value="ARM repeat"/>
    <property type="match status" value="1"/>
</dbReference>